<dbReference type="AlphaFoldDB" id="A0A5C4VZC5"/>
<dbReference type="Proteomes" id="UP000312512">
    <property type="component" value="Unassembled WGS sequence"/>
</dbReference>
<dbReference type="GO" id="GO:0016787">
    <property type="term" value="F:hydrolase activity"/>
    <property type="evidence" value="ECO:0007669"/>
    <property type="project" value="UniProtKB-KW"/>
</dbReference>
<dbReference type="OrthoDB" id="70765at2"/>
<accession>A0A5C4VZC5</accession>
<organism evidence="1 2">
    <name type="scientific">Nonomuraea phyllanthi</name>
    <dbReference type="NCBI Taxonomy" id="2219224"/>
    <lineage>
        <taxon>Bacteria</taxon>
        <taxon>Bacillati</taxon>
        <taxon>Actinomycetota</taxon>
        <taxon>Actinomycetes</taxon>
        <taxon>Streptosporangiales</taxon>
        <taxon>Streptosporangiaceae</taxon>
        <taxon>Nonomuraea</taxon>
    </lineage>
</organism>
<dbReference type="Gene3D" id="3.40.50.1820">
    <property type="entry name" value="alpha/beta hydrolase"/>
    <property type="match status" value="1"/>
</dbReference>
<dbReference type="InterPro" id="IPR029058">
    <property type="entry name" value="AB_hydrolase_fold"/>
</dbReference>
<accession>A0A5P9YYP7</accession>
<gene>
    <name evidence="1" type="ORF">FH608_032580</name>
</gene>
<dbReference type="SUPFAM" id="SSF53474">
    <property type="entry name" value="alpha/beta-Hydrolases"/>
    <property type="match status" value="1"/>
</dbReference>
<reference evidence="1 2" key="1">
    <citation type="submission" date="2019-10" db="EMBL/GenBank/DDBJ databases">
        <title>Nonomuraea sp. nov., isolated from Phyllanthus amarus.</title>
        <authorList>
            <person name="Klykleung N."/>
            <person name="Tanasupawat S."/>
        </authorList>
    </citation>
    <scope>NUCLEOTIDE SEQUENCE [LARGE SCALE GENOMIC DNA]</scope>
    <source>
        <strain evidence="1 2">PA1-10</strain>
    </source>
</reference>
<proteinExistence type="predicted"/>
<keyword evidence="2" id="KW-1185">Reference proteome</keyword>
<evidence type="ECO:0000313" key="1">
    <source>
        <dbReference type="EMBL" id="KAB8190806.1"/>
    </source>
</evidence>
<sequence>MVPERIFGFPTRHQGDPDRVAVLLPGGGYMPARPLLHYARTVLAHHGWTVQEVWWEPPTAGSYAEREAWVVERARAAVDAESAGQVLLVGKSLGTLAASFAAERRLPAIWLTPLLNVESVVAGVRRSQEPTLLVGGTADTVWDAELVRGLGHPYLEVPDANHGMEIVEDPVRSAGILRDVTAEMARFVSGLRS</sequence>
<keyword evidence="1" id="KW-0378">Hydrolase</keyword>
<comment type="caution">
    <text evidence="1">The sequence shown here is derived from an EMBL/GenBank/DDBJ whole genome shotgun (WGS) entry which is preliminary data.</text>
</comment>
<protein>
    <submittedName>
        <fullName evidence="1">Alpha/beta hydrolase</fullName>
    </submittedName>
</protein>
<name>A0A5C4VZC5_9ACTN</name>
<evidence type="ECO:0000313" key="2">
    <source>
        <dbReference type="Proteomes" id="UP000312512"/>
    </source>
</evidence>
<dbReference type="RefSeq" id="WP_139634202.1">
    <property type="nucleotide sequence ID" value="NZ_CP045572.1"/>
</dbReference>
<dbReference type="EMBL" id="VDLX02000014">
    <property type="protein sequence ID" value="KAB8190806.1"/>
    <property type="molecule type" value="Genomic_DNA"/>
</dbReference>